<feature type="chain" id="PRO_5008365092" description="Ig-like domain-containing protein" evidence="1">
    <location>
        <begin position="21"/>
        <end position="142"/>
    </location>
</feature>
<gene>
    <name evidence="3" type="primary">Nfu_g_1_011125</name>
</gene>
<dbReference type="AlphaFoldDB" id="A0A1A7ZVH7"/>
<reference evidence="3" key="1">
    <citation type="submission" date="2016-05" db="EMBL/GenBank/DDBJ databases">
        <authorList>
            <person name="Lavstsen T."/>
            <person name="Jespersen J.S."/>
        </authorList>
    </citation>
    <scope>NUCLEOTIDE SEQUENCE</scope>
    <source>
        <tissue evidence="3">Brain</tissue>
    </source>
</reference>
<proteinExistence type="predicted"/>
<dbReference type="SUPFAM" id="SSF48726">
    <property type="entry name" value="Immunoglobulin"/>
    <property type="match status" value="1"/>
</dbReference>
<protein>
    <recommendedName>
        <fullName evidence="2">Ig-like domain-containing protein</fullName>
    </recommendedName>
</protein>
<dbReference type="InterPro" id="IPR036179">
    <property type="entry name" value="Ig-like_dom_sf"/>
</dbReference>
<evidence type="ECO:0000256" key="1">
    <source>
        <dbReference type="SAM" id="SignalP"/>
    </source>
</evidence>
<dbReference type="InterPro" id="IPR013783">
    <property type="entry name" value="Ig-like_fold"/>
</dbReference>
<feature type="domain" description="Ig-like" evidence="2">
    <location>
        <begin position="7"/>
        <end position="133"/>
    </location>
</feature>
<feature type="signal peptide" evidence="1">
    <location>
        <begin position="1"/>
        <end position="20"/>
    </location>
</feature>
<dbReference type="InterPro" id="IPR007110">
    <property type="entry name" value="Ig-like_dom"/>
</dbReference>
<reference evidence="3" key="2">
    <citation type="submission" date="2016-06" db="EMBL/GenBank/DDBJ databases">
        <title>The genome of a short-lived fish provides insights into sex chromosome evolution and the genetic control of aging.</title>
        <authorList>
            <person name="Reichwald K."/>
            <person name="Felder M."/>
            <person name="Petzold A."/>
            <person name="Koch P."/>
            <person name="Groth M."/>
            <person name="Platzer M."/>
        </authorList>
    </citation>
    <scope>NUCLEOTIDE SEQUENCE</scope>
    <source>
        <tissue evidence="3">Brain</tissue>
    </source>
</reference>
<keyword evidence="1" id="KW-0732">Signal</keyword>
<organism evidence="3">
    <name type="scientific">Nothobranchius furzeri</name>
    <name type="common">Turquoise killifish</name>
    <dbReference type="NCBI Taxonomy" id="105023"/>
    <lineage>
        <taxon>Eukaryota</taxon>
        <taxon>Metazoa</taxon>
        <taxon>Chordata</taxon>
        <taxon>Craniata</taxon>
        <taxon>Vertebrata</taxon>
        <taxon>Euteleostomi</taxon>
        <taxon>Actinopterygii</taxon>
        <taxon>Neopterygii</taxon>
        <taxon>Teleostei</taxon>
        <taxon>Neoteleostei</taxon>
        <taxon>Acanthomorphata</taxon>
        <taxon>Ovalentaria</taxon>
        <taxon>Atherinomorphae</taxon>
        <taxon>Cyprinodontiformes</taxon>
        <taxon>Nothobranchiidae</taxon>
        <taxon>Nothobranchius</taxon>
    </lineage>
</organism>
<dbReference type="EMBL" id="HADY01007811">
    <property type="protein sequence ID" value="SBP46296.1"/>
    <property type="molecule type" value="Transcribed_RNA"/>
</dbReference>
<accession>A0A1A7ZVH7</accession>
<name>A0A1A7ZVH7_NOTFU</name>
<dbReference type="PROSITE" id="PS50835">
    <property type="entry name" value="IG_LIKE"/>
    <property type="match status" value="1"/>
</dbReference>
<dbReference type="Gene3D" id="2.60.40.10">
    <property type="entry name" value="Immunoglobulins"/>
    <property type="match status" value="1"/>
</dbReference>
<evidence type="ECO:0000259" key="2">
    <source>
        <dbReference type="PROSITE" id="PS50835"/>
    </source>
</evidence>
<dbReference type="SMART" id="SM00409">
    <property type="entry name" value="IG"/>
    <property type="match status" value="1"/>
</dbReference>
<evidence type="ECO:0000313" key="3">
    <source>
        <dbReference type="EMBL" id="SBP46296.1"/>
    </source>
</evidence>
<sequence length="142" mass="15851">MFLFTGPAVLLLMTLGLLSAEEKDYLAVVYPQSTTTTAVGSSAKLSCVANYDTEKCGMVHVIWHKMHELDDKSIELKHPWKYLTTVSETIIENTVRKRHVVTEITKAEEADDGRYQCKAECESGAQAMGHFITIKVQGIKTE</sequence>
<dbReference type="InterPro" id="IPR003599">
    <property type="entry name" value="Ig_sub"/>
</dbReference>